<organism evidence="1 2">
    <name type="scientific">Penicillium subrubescens</name>
    <dbReference type="NCBI Taxonomy" id="1316194"/>
    <lineage>
        <taxon>Eukaryota</taxon>
        <taxon>Fungi</taxon>
        <taxon>Dikarya</taxon>
        <taxon>Ascomycota</taxon>
        <taxon>Pezizomycotina</taxon>
        <taxon>Eurotiomycetes</taxon>
        <taxon>Eurotiomycetidae</taxon>
        <taxon>Eurotiales</taxon>
        <taxon>Aspergillaceae</taxon>
        <taxon>Penicillium</taxon>
    </lineage>
</organism>
<sequence length="307" mass="34350">MTRKDSGPTESRNLLIKSFNSDLVRSNNPHQPAQFLFVDGPSLGRGDNDSRSRNTRSAFIRRRISEKKNTYRQEEETKRQELIVKHQAWRECVCWGTVKGQAQSQGIRDRPIVSQTPNGGGSGVGMCSSCGGSIPVSHQAHGSSSPALSMSPSTGRADPFAAVDPSLRPGVDGLLQFGHTLWAASYHRDVLRISYGSDPVLDIKDQLYYKGLILSMLREHVTEFTKEEWRDGVIMAILYLAVNETERRDLTRDPSPFTPPFTDMQSLSFYGSRDYHTMHWGVICNLIHQLGGIHTVKLFALGWLISM</sequence>
<accession>A0A1Q5TF52</accession>
<dbReference type="Proteomes" id="UP000186955">
    <property type="component" value="Unassembled WGS sequence"/>
</dbReference>
<dbReference type="AlphaFoldDB" id="A0A1Q5TF52"/>
<protein>
    <submittedName>
        <fullName evidence="1">Uncharacterized protein</fullName>
    </submittedName>
</protein>
<evidence type="ECO:0000313" key="2">
    <source>
        <dbReference type="Proteomes" id="UP000186955"/>
    </source>
</evidence>
<proteinExistence type="predicted"/>
<comment type="caution">
    <text evidence="1">The sequence shown here is derived from an EMBL/GenBank/DDBJ whole genome shotgun (WGS) entry which is preliminary data.</text>
</comment>
<dbReference type="EMBL" id="MNBE01000665">
    <property type="protein sequence ID" value="OKO98821.1"/>
    <property type="molecule type" value="Genomic_DNA"/>
</dbReference>
<dbReference type="STRING" id="1316194.A0A1Q5TF52"/>
<keyword evidence="2" id="KW-1185">Reference proteome</keyword>
<reference evidence="1 2" key="1">
    <citation type="submission" date="2016-10" db="EMBL/GenBank/DDBJ databases">
        <title>Genome sequence of the ascomycete fungus Penicillium subrubescens.</title>
        <authorList>
            <person name="De Vries R.P."/>
            <person name="Peng M."/>
            <person name="Dilokpimol A."/>
            <person name="Hilden K."/>
            <person name="Makela M.R."/>
            <person name="Grigoriev I."/>
            <person name="Riley R."/>
            <person name="Granchi Z."/>
        </authorList>
    </citation>
    <scope>NUCLEOTIDE SEQUENCE [LARGE SCALE GENOMIC DNA]</scope>
    <source>
        <strain evidence="1 2">CBS 132785</strain>
    </source>
</reference>
<evidence type="ECO:0000313" key="1">
    <source>
        <dbReference type="EMBL" id="OKO98821.1"/>
    </source>
</evidence>
<name>A0A1Q5TF52_9EURO</name>
<gene>
    <name evidence="1" type="ORF">PENSUB_8738</name>
</gene>